<dbReference type="InterPro" id="IPR003099">
    <property type="entry name" value="Prephen_DH"/>
</dbReference>
<dbReference type="InterPro" id="IPR050812">
    <property type="entry name" value="Preph/Arog_dehydrog"/>
</dbReference>
<dbReference type="InterPro" id="IPR046826">
    <property type="entry name" value="PDH_N"/>
</dbReference>
<evidence type="ECO:0000313" key="3">
    <source>
        <dbReference type="EMBL" id="TWT96462.1"/>
    </source>
</evidence>
<dbReference type="FunFam" id="3.40.50.720:FF:000208">
    <property type="entry name" value="Prephenate dehydrogenase"/>
    <property type="match status" value="1"/>
</dbReference>
<dbReference type="PROSITE" id="PS51176">
    <property type="entry name" value="PDH_ADH"/>
    <property type="match status" value="1"/>
</dbReference>
<dbReference type="PANTHER" id="PTHR21363:SF0">
    <property type="entry name" value="PREPHENATE DEHYDROGENASE [NADP(+)]"/>
    <property type="match status" value="1"/>
</dbReference>
<gene>
    <name evidence="3" type="ORF">Pla100_29420</name>
</gene>
<dbReference type="PANTHER" id="PTHR21363">
    <property type="entry name" value="PREPHENATE DEHYDROGENASE"/>
    <property type="match status" value="1"/>
</dbReference>
<dbReference type="Pfam" id="PF02153">
    <property type="entry name" value="PDH_N"/>
    <property type="match status" value="1"/>
</dbReference>
<dbReference type="InterPro" id="IPR046825">
    <property type="entry name" value="PDH_C"/>
</dbReference>
<dbReference type="GO" id="GO:0070403">
    <property type="term" value="F:NAD+ binding"/>
    <property type="evidence" value="ECO:0007669"/>
    <property type="project" value="InterPro"/>
</dbReference>
<dbReference type="Proteomes" id="UP000316213">
    <property type="component" value="Unassembled WGS sequence"/>
</dbReference>
<sequence length="281" mass="29381">MRIAVVGLGLLGGSVARAVRDRMPDARVVGCARNEKTRQYAMENGVVDEATAELAAAVRGADLVVVATPVDAIAHAVIEIAAADPNTLITDVGSTKSNIVSAVVADATAASRFIAAHPIAGSEKTGVEHSRADLFVGRPVILTPSGFESTGAVERVADFWCSLGGNVSHMSADAHDQLLAISSHMPHLMASLIAGQLPPEGQAIVGTGWLDTTRIAAGDPQLWTAIVGENRTAIVNSLRSIGRELTSLIDAIETHDDSAVEEMLRSAQTIRLHAVNHESRP</sequence>
<keyword evidence="1" id="KW-0560">Oxidoreductase</keyword>
<dbReference type="AlphaFoldDB" id="A0A5C6A8Z5"/>
<protein>
    <submittedName>
        <fullName evidence="3">Prephenate dehydrogenase</fullName>
    </submittedName>
</protein>
<dbReference type="Gene3D" id="3.40.50.720">
    <property type="entry name" value="NAD(P)-binding Rossmann-like Domain"/>
    <property type="match status" value="1"/>
</dbReference>
<feature type="domain" description="Prephenate/arogenate dehydrogenase" evidence="2">
    <location>
        <begin position="1"/>
        <end position="281"/>
    </location>
</feature>
<dbReference type="InterPro" id="IPR036291">
    <property type="entry name" value="NAD(P)-bd_dom_sf"/>
</dbReference>
<dbReference type="SUPFAM" id="SSF51735">
    <property type="entry name" value="NAD(P)-binding Rossmann-fold domains"/>
    <property type="match status" value="1"/>
</dbReference>
<organism evidence="3 4">
    <name type="scientific">Neorhodopirellula pilleata</name>
    <dbReference type="NCBI Taxonomy" id="2714738"/>
    <lineage>
        <taxon>Bacteria</taxon>
        <taxon>Pseudomonadati</taxon>
        <taxon>Planctomycetota</taxon>
        <taxon>Planctomycetia</taxon>
        <taxon>Pirellulales</taxon>
        <taxon>Pirellulaceae</taxon>
        <taxon>Neorhodopirellula</taxon>
    </lineage>
</organism>
<dbReference type="GO" id="GO:0008977">
    <property type="term" value="F:prephenate dehydrogenase (NAD+) activity"/>
    <property type="evidence" value="ECO:0007669"/>
    <property type="project" value="InterPro"/>
</dbReference>
<evidence type="ECO:0000259" key="2">
    <source>
        <dbReference type="PROSITE" id="PS51176"/>
    </source>
</evidence>
<dbReference type="Gene3D" id="1.10.3660.10">
    <property type="entry name" value="6-phosphogluconate dehydrogenase C-terminal like domain"/>
    <property type="match status" value="1"/>
</dbReference>
<evidence type="ECO:0000256" key="1">
    <source>
        <dbReference type="ARBA" id="ARBA00023002"/>
    </source>
</evidence>
<keyword evidence="4" id="KW-1185">Reference proteome</keyword>
<reference evidence="3 4" key="1">
    <citation type="submission" date="2019-02" db="EMBL/GenBank/DDBJ databases">
        <title>Deep-cultivation of Planctomycetes and their phenomic and genomic characterization uncovers novel biology.</title>
        <authorList>
            <person name="Wiegand S."/>
            <person name="Jogler M."/>
            <person name="Boedeker C."/>
            <person name="Pinto D."/>
            <person name="Vollmers J."/>
            <person name="Rivas-Marin E."/>
            <person name="Kohn T."/>
            <person name="Peeters S.H."/>
            <person name="Heuer A."/>
            <person name="Rast P."/>
            <person name="Oberbeckmann S."/>
            <person name="Bunk B."/>
            <person name="Jeske O."/>
            <person name="Meyerdierks A."/>
            <person name="Storesund J.E."/>
            <person name="Kallscheuer N."/>
            <person name="Luecker S."/>
            <person name="Lage O.M."/>
            <person name="Pohl T."/>
            <person name="Merkel B.J."/>
            <person name="Hornburger P."/>
            <person name="Mueller R.-W."/>
            <person name="Bruemmer F."/>
            <person name="Labrenz M."/>
            <person name="Spormann A.M."/>
            <person name="Op Den Camp H."/>
            <person name="Overmann J."/>
            <person name="Amann R."/>
            <person name="Jetten M.S.M."/>
            <person name="Mascher T."/>
            <person name="Medema M.H."/>
            <person name="Devos D.P."/>
            <person name="Kaster A.-K."/>
            <person name="Ovreas L."/>
            <person name="Rohde M."/>
            <person name="Galperin M.Y."/>
            <person name="Jogler C."/>
        </authorList>
    </citation>
    <scope>NUCLEOTIDE SEQUENCE [LARGE SCALE GENOMIC DNA]</scope>
    <source>
        <strain evidence="3 4">Pla100</strain>
    </source>
</reference>
<comment type="caution">
    <text evidence="3">The sequence shown here is derived from an EMBL/GenBank/DDBJ whole genome shotgun (WGS) entry which is preliminary data.</text>
</comment>
<proteinExistence type="predicted"/>
<dbReference type="Pfam" id="PF20463">
    <property type="entry name" value="PDH_C"/>
    <property type="match status" value="1"/>
</dbReference>
<accession>A0A5C6A8Z5</accession>
<dbReference type="EMBL" id="SJPM01000005">
    <property type="protein sequence ID" value="TWT96462.1"/>
    <property type="molecule type" value="Genomic_DNA"/>
</dbReference>
<evidence type="ECO:0000313" key="4">
    <source>
        <dbReference type="Proteomes" id="UP000316213"/>
    </source>
</evidence>
<name>A0A5C6A8Z5_9BACT</name>
<dbReference type="InterPro" id="IPR008927">
    <property type="entry name" value="6-PGluconate_DH-like_C_sf"/>
</dbReference>
<dbReference type="GO" id="GO:0004665">
    <property type="term" value="F:prephenate dehydrogenase (NADP+) activity"/>
    <property type="evidence" value="ECO:0007669"/>
    <property type="project" value="InterPro"/>
</dbReference>
<dbReference type="GO" id="GO:0006571">
    <property type="term" value="P:tyrosine biosynthetic process"/>
    <property type="evidence" value="ECO:0007669"/>
    <property type="project" value="InterPro"/>
</dbReference>
<dbReference type="SUPFAM" id="SSF48179">
    <property type="entry name" value="6-phosphogluconate dehydrogenase C-terminal domain-like"/>
    <property type="match status" value="1"/>
</dbReference>